<proteinExistence type="predicted"/>
<gene>
    <name evidence="2" type="ORF">GGR21_001806</name>
</gene>
<evidence type="ECO:0000256" key="1">
    <source>
        <dbReference type="SAM" id="SignalP"/>
    </source>
</evidence>
<keyword evidence="1" id="KW-0732">Signal</keyword>
<comment type="caution">
    <text evidence="2">The sequence shown here is derived from an EMBL/GenBank/DDBJ whole genome shotgun (WGS) entry which is preliminary data.</text>
</comment>
<dbReference type="Proteomes" id="UP000555103">
    <property type="component" value="Unassembled WGS sequence"/>
</dbReference>
<dbReference type="EMBL" id="JACIEP010000005">
    <property type="protein sequence ID" value="MBB4035911.1"/>
    <property type="molecule type" value="Genomic_DNA"/>
</dbReference>
<dbReference type="AlphaFoldDB" id="A0A840CL92"/>
<accession>A0A840CL92</accession>
<dbReference type="InterPro" id="IPR024339">
    <property type="entry name" value="DUF3836"/>
</dbReference>
<evidence type="ECO:0008006" key="4">
    <source>
        <dbReference type="Google" id="ProtNLM"/>
    </source>
</evidence>
<name>A0A840CL92_9BACT</name>
<protein>
    <recommendedName>
        <fullName evidence="4">YD repeat-containing protein</fullName>
    </recommendedName>
</protein>
<organism evidence="2 3">
    <name type="scientific">Dysgonomonas hofstadii</name>
    <dbReference type="NCBI Taxonomy" id="637886"/>
    <lineage>
        <taxon>Bacteria</taxon>
        <taxon>Pseudomonadati</taxon>
        <taxon>Bacteroidota</taxon>
        <taxon>Bacteroidia</taxon>
        <taxon>Bacteroidales</taxon>
        <taxon>Dysgonomonadaceae</taxon>
        <taxon>Dysgonomonas</taxon>
    </lineage>
</organism>
<keyword evidence="3" id="KW-1185">Reference proteome</keyword>
<evidence type="ECO:0000313" key="2">
    <source>
        <dbReference type="EMBL" id="MBB4035911.1"/>
    </source>
</evidence>
<dbReference type="Gene3D" id="2.40.128.720">
    <property type="match status" value="1"/>
</dbReference>
<dbReference type="RefSeq" id="WP_183306820.1">
    <property type="nucleotide sequence ID" value="NZ_JACIEP010000005.1"/>
</dbReference>
<feature type="signal peptide" evidence="1">
    <location>
        <begin position="1"/>
        <end position="21"/>
    </location>
</feature>
<evidence type="ECO:0000313" key="3">
    <source>
        <dbReference type="Proteomes" id="UP000555103"/>
    </source>
</evidence>
<sequence length="146" mass="16968">MKATILTSVFVALFFSANLNANNVKTYSNIESGESGTKKEFVSVESKTLEPLKKESYNYDVTGRLTEKTISKWSYEKGWENTGRYEYQYNETGNVANVIYTEWNKQDNDWASKEYFLVHVYNENNEFLSIEQLEISTTNSNYITLK</sequence>
<feature type="chain" id="PRO_5032465684" description="YD repeat-containing protein" evidence="1">
    <location>
        <begin position="22"/>
        <end position="146"/>
    </location>
</feature>
<reference evidence="2 3" key="1">
    <citation type="submission" date="2020-08" db="EMBL/GenBank/DDBJ databases">
        <title>Genomic Encyclopedia of Type Strains, Phase IV (KMG-IV): sequencing the most valuable type-strain genomes for metagenomic binning, comparative biology and taxonomic classification.</title>
        <authorList>
            <person name="Goeker M."/>
        </authorList>
    </citation>
    <scope>NUCLEOTIDE SEQUENCE [LARGE SCALE GENOMIC DNA]</scope>
    <source>
        <strain evidence="2 3">DSM 104969</strain>
    </source>
</reference>
<dbReference type="Pfam" id="PF12930">
    <property type="entry name" value="DUF3836"/>
    <property type="match status" value="1"/>
</dbReference>